<dbReference type="SUPFAM" id="SSF55781">
    <property type="entry name" value="GAF domain-like"/>
    <property type="match status" value="1"/>
</dbReference>
<evidence type="ECO:0000256" key="5">
    <source>
        <dbReference type="ARBA" id="ARBA00023163"/>
    </source>
</evidence>
<dbReference type="CDD" id="cd00009">
    <property type="entry name" value="AAA"/>
    <property type="match status" value="1"/>
</dbReference>
<dbReference type="PROSITE" id="PS00688">
    <property type="entry name" value="SIGMA54_INTERACT_3"/>
    <property type="match status" value="1"/>
</dbReference>
<dbReference type="SUPFAM" id="SSF52540">
    <property type="entry name" value="P-loop containing nucleoside triphosphate hydrolases"/>
    <property type="match status" value="1"/>
</dbReference>
<dbReference type="PANTHER" id="PTHR32071:SF35">
    <property type="entry name" value="ANAEROBIC NITRIC OXIDE REDUCTASE TRANSCRIPTION REGULATOR NORR"/>
    <property type="match status" value="1"/>
</dbReference>
<dbReference type="PANTHER" id="PTHR32071">
    <property type="entry name" value="TRANSCRIPTIONAL REGULATORY PROTEIN"/>
    <property type="match status" value="1"/>
</dbReference>
<dbReference type="SMART" id="SM00065">
    <property type="entry name" value="GAF"/>
    <property type="match status" value="1"/>
</dbReference>
<accession>A0ABV7CBA4</accession>
<dbReference type="InterPro" id="IPR003018">
    <property type="entry name" value="GAF"/>
</dbReference>
<dbReference type="InterPro" id="IPR027417">
    <property type="entry name" value="P-loop_NTPase"/>
</dbReference>
<dbReference type="InterPro" id="IPR029016">
    <property type="entry name" value="GAF-like_dom_sf"/>
</dbReference>
<keyword evidence="2" id="KW-0067">ATP-binding</keyword>
<dbReference type="InterPro" id="IPR002078">
    <property type="entry name" value="Sigma_54_int"/>
</dbReference>
<dbReference type="SMART" id="SM00382">
    <property type="entry name" value="AAA"/>
    <property type="match status" value="1"/>
</dbReference>
<keyword evidence="5" id="KW-0804">Transcription</keyword>
<dbReference type="Pfam" id="PF25601">
    <property type="entry name" value="AAA_lid_14"/>
    <property type="match status" value="1"/>
</dbReference>
<keyword evidence="8" id="KW-1185">Reference proteome</keyword>
<gene>
    <name evidence="7" type="primary">norR</name>
    <name evidence="7" type="ORF">ACFODT_11795</name>
</gene>
<evidence type="ECO:0000313" key="8">
    <source>
        <dbReference type="Proteomes" id="UP001595384"/>
    </source>
</evidence>
<keyword evidence="4" id="KW-0238">DNA-binding</keyword>
<evidence type="ECO:0000256" key="2">
    <source>
        <dbReference type="ARBA" id="ARBA00022840"/>
    </source>
</evidence>
<sequence length="515" mass="57448">MLEIFNAQLLNQDRLLTERLQQLVTDIQESLACSAVGVLQLDGEQLKPLALTGVVSTTMGRRFTIQEHPRLARILASRELVHFTEQCVLPDPYDGLLDTYQGRPLPVHDCMGISLWLNDALWGVLTLDSLERGHFTEAQRALIPAVARYCEAIIKVGELEREVQALRRYQGKVIPEKLTTESAPELIGDDDCIRTLLKELDIVADSELSVLLTGETGVGKELFAHRLHRHSPRANQRLVHVNCAAIPDNLVESELFGHKKGAFSGALLDRAGRIEAAHGSTLFLDEIGELPLLAQAKLLRVLQNGEIQRVGADQIKKVDVRVVAATNRDLQAMVKSGDFRADLYHRLSVYPVDIPPLRQRGNDILLLAGYFIELNRSRFGFRSLRISPDAEQMLLHYRWPGNIRELEHVISRAALRTVSEGADKRTIVTITPLHLDNELRAPSGLMAIDDMPLREPSSAGDMLPLKAATDRFQATHIRRALGYTQDNWAQAAKLLGIDASNLHKLAKRLALKSSR</sequence>
<dbReference type="Gene3D" id="1.10.8.60">
    <property type="match status" value="1"/>
</dbReference>
<dbReference type="Pfam" id="PF01590">
    <property type="entry name" value="GAF"/>
    <property type="match status" value="1"/>
</dbReference>
<dbReference type="InterPro" id="IPR058031">
    <property type="entry name" value="AAA_lid_NorR"/>
</dbReference>
<dbReference type="Pfam" id="PF00158">
    <property type="entry name" value="Sigma54_activat"/>
    <property type="match status" value="1"/>
</dbReference>
<keyword evidence="3" id="KW-0805">Transcription regulation</keyword>
<proteinExistence type="predicted"/>
<feature type="domain" description="Sigma-54 factor interaction" evidence="6">
    <location>
        <begin position="186"/>
        <end position="415"/>
    </location>
</feature>
<dbReference type="Gene3D" id="3.30.450.40">
    <property type="match status" value="1"/>
</dbReference>
<dbReference type="Gene3D" id="3.40.50.300">
    <property type="entry name" value="P-loop containing nucleotide triphosphate hydrolases"/>
    <property type="match status" value="1"/>
</dbReference>
<dbReference type="SUPFAM" id="SSF46689">
    <property type="entry name" value="Homeodomain-like"/>
    <property type="match status" value="1"/>
</dbReference>
<reference evidence="8" key="1">
    <citation type="journal article" date="2019" name="Int. J. Syst. Evol. Microbiol.">
        <title>The Global Catalogue of Microorganisms (GCM) 10K type strain sequencing project: providing services to taxonomists for standard genome sequencing and annotation.</title>
        <authorList>
            <consortium name="The Broad Institute Genomics Platform"/>
            <consortium name="The Broad Institute Genome Sequencing Center for Infectious Disease"/>
            <person name="Wu L."/>
            <person name="Ma J."/>
        </authorList>
    </citation>
    <scope>NUCLEOTIDE SEQUENCE [LARGE SCALE GENOMIC DNA]</scope>
    <source>
        <strain evidence="8">KCTC 62784</strain>
    </source>
</reference>
<evidence type="ECO:0000256" key="1">
    <source>
        <dbReference type="ARBA" id="ARBA00022741"/>
    </source>
</evidence>
<dbReference type="InterPro" id="IPR025662">
    <property type="entry name" value="Sigma_54_int_dom_ATP-bd_1"/>
</dbReference>
<organism evidence="7 8">
    <name type="scientific">Vibrio zhugei</name>
    <dbReference type="NCBI Taxonomy" id="2479546"/>
    <lineage>
        <taxon>Bacteria</taxon>
        <taxon>Pseudomonadati</taxon>
        <taxon>Pseudomonadota</taxon>
        <taxon>Gammaproteobacteria</taxon>
        <taxon>Vibrionales</taxon>
        <taxon>Vibrionaceae</taxon>
        <taxon>Vibrio</taxon>
    </lineage>
</organism>
<evidence type="ECO:0000259" key="6">
    <source>
        <dbReference type="PROSITE" id="PS50045"/>
    </source>
</evidence>
<dbReference type="NCBIfam" id="NF003451">
    <property type="entry name" value="PRK05022.1"/>
    <property type="match status" value="1"/>
</dbReference>
<keyword evidence="1" id="KW-0547">Nucleotide-binding</keyword>
<dbReference type="Proteomes" id="UP001595384">
    <property type="component" value="Unassembled WGS sequence"/>
</dbReference>
<name>A0ABV7CBA4_9VIBR</name>
<dbReference type="PROSITE" id="PS00675">
    <property type="entry name" value="SIGMA54_INTERACT_1"/>
    <property type="match status" value="1"/>
</dbReference>
<dbReference type="InterPro" id="IPR003593">
    <property type="entry name" value="AAA+_ATPase"/>
</dbReference>
<dbReference type="EMBL" id="JBHRSE010000078">
    <property type="protein sequence ID" value="MFC3024506.1"/>
    <property type="molecule type" value="Genomic_DNA"/>
</dbReference>
<dbReference type="PROSITE" id="PS50045">
    <property type="entry name" value="SIGMA54_INTERACT_4"/>
    <property type="match status" value="1"/>
</dbReference>
<evidence type="ECO:0000313" key="7">
    <source>
        <dbReference type="EMBL" id="MFC3024506.1"/>
    </source>
</evidence>
<comment type="caution">
    <text evidence="7">The sequence shown here is derived from an EMBL/GenBank/DDBJ whole genome shotgun (WGS) entry which is preliminary data.</text>
</comment>
<protein>
    <submittedName>
        <fullName evidence="7">Nitric oxide reductase transcriptional regulator NorR</fullName>
    </submittedName>
</protein>
<dbReference type="InterPro" id="IPR009057">
    <property type="entry name" value="Homeodomain-like_sf"/>
</dbReference>
<evidence type="ECO:0000256" key="3">
    <source>
        <dbReference type="ARBA" id="ARBA00023015"/>
    </source>
</evidence>
<dbReference type="InterPro" id="IPR025944">
    <property type="entry name" value="Sigma_54_int_dom_CS"/>
</dbReference>
<dbReference type="RefSeq" id="WP_123016637.1">
    <property type="nucleotide sequence ID" value="NZ_AP024911.1"/>
</dbReference>
<dbReference type="Gene3D" id="1.10.10.60">
    <property type="entry name" value="Homeodomain-like"/>
    <property type="match status" value="1"/>
</dbReference>
<evidence type="ECO:0000256" key="4">
    <source>
        <dbReference type="ARBA" id="ARBA00023125"/>
    </source>
</evidence>